<evidence type="ECO:0000256" key="7">
    <source>
        <dbReference type="ARBA" id="ARBA00023004"/>
    </source>
</evidence>
<dbReference type="InterPro" id="IPR036396">
    <property type="entry name" value="Cyt_P450_sf"/>
</dbReference>
<name>F8PBT9_SERL9</name>
<organism>
    <name type="scientific">Serpula lacrymans var. lacrymans (strain S7.9)</name>
    <name type="common">Dry rot fungus</name>
    <dbReference type="NCBI Taxonomy" id="578457"/>
    <lineage>
        <taxon>Eukaryota</taxon>
        <taxon>Fungi</taxon>
        <taxon>Dikarya</taxon>
        <taxon>Basidiomycota</taxon>
        <taxon>Agaricomycotina</taxon>
        <taxon>Agaricomycetes</taxon>
        <taxon>Agaricomycetidae</taxon>
        <taxon>Boletales</taxon>
        <taxon>Coniophorineae</taxon>
        <taxon>Serpulaceae</taxon>
        <taxon>Serpula</taxon>
    </lineage>
</organism>
<dbReference type="Pfam" id="PF00067">
    <property type="entry name" value="p450"/>
    <property type="match status" value="1"/>
</dbReference>
<evidence type="ECO:0000313" key="11">
    <source>
        <dbReference type="EMBL" id="EGO19726.1"/>
    </source>
</evidence>
<evidence type="ECO:0008006" key="12">
    <source>
        <dbReference type="Google" id="ProtNLM"/>
    </source>
</evidence>
<dbReference type="Gene3D" id="1.10.630.10">
    <property type="entry name" value="Cytochrome P450"/>
    <property type="match status" value="1"/>
</dbReference>
<dbReference type="SUPFAM" id="SSF48264">
    <property type="entry name" value="Cytochrome P450"/>
    <property type="match status" value="1"/>
</dbReference>
<dbReference type="InterPro" id="IPR017972">
    <property type="entry name" value="Cyt_P450_CS"/>
</dbReference>
<evidence type="ECO:0000256" key="3">
    <source>
        <dbReference type="ARBA" id="ARBA00010617"/>
    </source>
</evidence>
<dbReference type="PROSITE" id="PS00086">
    <property type="entry name" value="CYTOCHROME_P450"/>
    <property type="match status" value="1"/>
</dbReference>
<dbReference type="GeneID" id="18815859"/>
<keyword evidence="8 10" id="KW-0503">Monooxygenase</keyword>
<dbReference type="Proteomes" id="UP000008064">
    <property type="component" value="Unassembled WGS sequence"/>
</dbReference>
<dbReference type="GO" id="GO:0005506">
    <property type="term" value="F:iron ion binding"/>
    <property type="evidence" value="ECO:0007669"/>
    <property type="project" value="InterPro"/>
</dbReference>
<evidence type="ECO:0000256" key="6">
    <source>
        <dbReference type="ARBA" id="ARBA00023002"/>
    </source>
</evidence>
<evidence type="ECO:0000256" key="9">
    <source>
        <dbReference type="PIRSR" id="PIRSR602401-1"/>
    </source>
</evidence>
<proteinExistence type="inferred from homology"/>
<dbReference type="CDD" id="cd11065">
    <property type="entry name" value="CYP64-like"/>
    <property type="match status" value="1"/>
</dbReference>
<dbReference type="GO" id="GO:0020037">
    <property type="term" value="F:heme binding"/>
    <property type="evidence" value="ECO:0007669"/>
    <property type="project" value="InterPro"/>
</dbReference>
<dbReference type="PANTHER" id="PTHR46300">
    <property type="entry name" value="P450, PUTATIVE (EUROFUNG)-RELATED-RELATED"/>
    <property type="match status" value="1"/>
</dbReference>
<evidence type="ECO:0000256" key="10">
    <source>
        <dbReference type="RuleBase" id="RU000461"/>
    </source>
</evidence>
<comment type="cofactor">
    <cofactor evidence="1 9">
        <name>heme</name>
        <dbReference type="ChEBI" id="CHEBI:30413"/>
    </cofactor>
</comment>
<dbReference type="AlphaFoldDB" id="F8PBT9"/>
<dbReference type="HOGENOM" id="CLU_001570_2_1_1"/>
<dbReference type="InterPro" id="IPR050364">
    <property type="entry name" value="Cytochrome_P450_fung"/>
</dbReference>
<keyword evidence="7 9" id="KW-0408">Iron</keyword>
<dbReference type="InterPro" id="IPR002401">
    <property type="entry name" value="Cyt_P450_E_grp-I"/>
</dbReference>
<comment type="similarity">
    <text evidence="3 10">Belongs to the cytochrome P450 family.</text>
</comment>
<dbReference type="KEGG" id="sla:SERLADRAFT_443184"/>
<protein>
    <recommendedName>
        <fullName evidence="12">Cytochrome P450</fullName>
    </recommendedName>
</protein>
<dbReference type="GO" id="GO:0004497">
    <property type="term" value="F:monooxygenase activity"/>
    <property type="evidence" value="ECO:0007669"/>
    <property type="project" value="UniProtKB-KW"/>
</dbReference>
<keyword evidence="6 10" id="KW-0560">Oxidoreductase</keyword>
<gene>
    <name evidence="11" type="ORF">SERLADRAFT_443184</name>
</gene>
<keyword evidence="4 9" id="KW-0349">Heme</keyword>
<comment type="pathway">
    <text evidence="2">Secondary metabolite biosynthesis.</text>
</comment>
<keyword evidence="5 9" id="KW-0479">Metal-binding</keyword>
<dbReference type="PRINTS" id="PR00463">
    <property type="entry name" value="EP450I"/>
</dbReference>
<dbReference type="GO" id="GO:0016705">
    <property type="term" value="F:oxidoreductase activity, acting on paired donors, with incorporation or reduction of molecular oxygen"/>
    <property type="evidence" value="ECO:0007669"/>
    <property type="project" value="InterPro"/>
</dbReference>
<evidence type="ECO:0000256" key="4">
    <source>
        <dbReference type="ARBA" id="ARBA00022617"/>
    </source>
</evidence>
<dbReference type="OrthoDB" id="2789670at2759"/>
<accession>F8PBT9</accession>
<dbReference type="InterPro" id="IPR001128">
    <property type="entry name" value="Cyt_P450"/>
</dbReference>
<evidence type="ECO:0000256" key="1">
    <source>
        <dbReference type="ARBA" id="ARBA00001971"/>
    </source>
</evidence>
<evidence type="ECO:0000256" key="5">
    <source>
        <dbReference type="ARBA" id="ARBA00022723"/>
    </source>
</evidence>
<evidence type="ECO:0000256" key="2">
    <source>
        <dbReference type="ARBA" id="ARBA00005179"/>
    </source>
</evidence>
<dbReference type="PANTHER" id="PTHR46300:SF1">
    <property type="entry name" value="P450, PUTATIVE (EUROFUNG)-RELATED"/>
    <property type="match status" value="1"/>
</dbReference>
<feature type="binding site" description="axial binding residue" evidence="9">
    <location>
        <position position="442"/>
    </location>
    <ligand>
        <name>heme</name>
        <dbReference type="ChEBI" id="CHEBI:30413"/>
    </ligand>
    <ligandPart>
        <name>Fe</name>
        <dbReference type="ChEBI" id="CHEBI:18248"/>
    </ligandPart>
</feature>
<dbReference type="RefSeq" id="XP_007323859.1">
    <property type="nucleotide sequence ID" value="XM_007323797.1"/>
</dbReference>
<sequence>MSQPLPMLNWTTGFCAAVLLGILACRRRLATNSSLPLPPGPPSHWFWGTKIPKSANVAFLFSKLVDEYGPVVSIKQGRKVAIIIGRHDAANEIMEKEGGALVGRPRLVAAGEIVSKDMRLLLSQSGDQFRRLRRAAHTHLQAKAAETYEPLQMFNAKNVILDILDDPKEHIMHARRYATSVILRVTYGKTTPTAVTDPEMVAILKVVDHFQTVMRPGNFLVDRFPLLKYIPGYGRILEKWHQEELALFHDHMDRVKRNMAEGKAEACFMRYMLENAEKHQLSEDEMAYLGGAFYGAGSDTSAVAIMNMIMAATLHPEAQTKIQEELDLIVGRDRVPIFADHDMLPQLQAFILETLRWRPITPLGKYRYRVQCFAHRATSDIIWRGYRIPAGATVYGVHWAITRDPVVFPDPEKFNPARWFDSEGKIRTDIKSFTFGFGRRSCPGHHVANRSIYINAALIFWSFRLSQNPMAPIDPTAFEDGMIAHPRPFDVKFEPRTEEKVLRQMMENYAKE</sequence>
<dbReference type="EMBL" id="GL945443">
    <property type="protein sequence ID" value="EGO19726.1"/>
    <property type="molecule type" value="Genomic_DNA"/>
</dbReference>
<evidence type="ECO:0000256" key="8">
    <source>
        <dbReference type="ARBA" id="ARBA00023033"/>
    </source>
</evidence>
<reference evidence="11" key="1">
    <citation type="submission" date="2011-04" db="EMBL/GenBank/DDBJ databases">
        <title>Evolution of plant cell wall degrading machinery underlies the functional diversity of forest fungi.</title>
        <authorList>
            <consortium name="US DOE Joint Genome Institute (JGI-PGF)"/>
            <person name="Eastwood D.C."/>
            <person name="Floudas D."/>
            <person name="Binder M."/>
            <person name="Majcherczyk A."/>
            <person name="Schneider P."/>
            <person name="Aerts A."/>
            <person name="Asiegbu F.O."/>
            <person name="Baker S.E."/>
            <person name="Barry K."/>
            <person name="Bendiksby M."/>
            <person name="Blumentritt M."/>
            <person name="Coutinho P.M."/>
            <person name="Cullen D."/>
            <person name="Cullen D."/>
            <person name="Gathman A."/>
            <person name="Goodell B."/>
            <person name="Henrissat B."/>
            <person name="Ihrmark K."/>
            <person name="Kauserud H."/>
            <person name="Kohler A."/>
            <person name="LaButti K."/>
            <person name="Lapidus A."/>
            <person name="Lavin J.L."/>
            <person name="Lee Y.-H."/>
            <person name="Lindquist E."/>
            <person name="Lilly W."/>
            <person name="Lucas S."/>
            <person name="Morin E."/>
            <person name="Murat C."/>
            <person name="Oguiza J.A."/>
            <person name="Park J."/>
            <person name="Pisabarro A.G."/>
            <person name="Riley R."/>
            <person name="Rosling A."/>
            <person name="Salamov A."/>
            <person name="Schmidt O."/>
            <person name="Schmutz J."/>
            <person name="Skrede I."/>
            <person name="Stenlid J."/>
            <person name="Wiebenga A."/>
            <person name="Xie X."/>
            <person name="Kues U."/>
            <person name="Hibbett D.S."/>
            <person name="Hoffmeister D."/>
            <person name="Hogberg N."/>
            <person name="Martin F."/>
            <person name="Grigoriev I.V."/>
            <person name="Watkinson S.C."/>
        </authorList>
    </citation>
    <scope>NUCLEOTIDE SEQUENCE</scope>
    <source>
        <strain evidence="11">S7.9</strain>
    </source>
</reference>